<keyword evidence="2" id="KW-1185">Reference proteome</keyword>
<evidence type="ECO:0000313" key="1">
    <source>
        <dbReference type="EMBL" id="CAE8638421.1"/>
    </source>
</evidence>
<comment type="caution">
    <text evidence="1">The sequence shown here is derived from an EMBL/GenBank/DDBJ whole genome shotgun (WGS) entry which is preliminary data.</text>
</comment>
<protein>
    <submittedName>
        <fullName evidence="1">Uncharacterized protein</fullName>
    </submittedName>
</protein>
<gene>
    <name evidence="1" type="ORF">PGLA1383_LOCUS53601</name>
</gene>
<reference evidence="1" key="1">
    <citation type="submission" date="2021-02" db="EMBL/GenBank/DDBJ databases">
        <authorList>
            <person name="Dougan E. K."/>
            <person name="Rhodes N."/>
            <person name="Thang M."/>
            <person name="Chan C."/>
        </authorList>
    </citation>
    <scope>NUCLEOTIDE SEQUENCE</scope>
</reference>
<name>A0A813HKA0_POLGL</name>
<proteinExistence type="predicted"/>
<evidence type="ECO:0000313" key="2">
    <source>
        <dbReference type="Proteomes" id="UP000654075"/>
    </source>
</evidence>
<dbReference type="EMBL" id="CAJNNV010031953">
    <property type="protein sequence ID" value="CAE8638421.1"/>
    <property type="molecule type" value="Genomic_DNA"/>
</dbReference>
<dbReference type="AlphaFoldDB" id="A0A813HKA0"/>
<sequence length="339" mass="37261">MGVLAGLRAALWVHLYVDCLHVVQTLLQLLAGVLPNFDFICNGDLWCLISNELERRPAEAVLITKVKAHTDASEDIDMYSTWARCHNANVDTAAKDANCCRCPVFKLRHQDRCNKEDEYRKHVKAIQLYIVAANKLCIDSPIVAANRSDVQPMHLSQECGPLPPYCLPPVTCSARELFHFGGKFMDVLLAWWRSIEWLQPSDTQGVTWVELAANFIVCNKCRLPVSLNTSARTRQGWVFRAAGETQPLVEASLATEAAALRQAVCLVHALLEVALPVAASKSWALQRFGHRPALQGLAGRAKLPCQADTELALRSYFLGATGAGGRALGRRLVPQAAAA</sequence>
<accession>A0A813HKA0</accession>
<dbReference type="Proteomes" id="UP000654075">
    <property type="component" value="Unassembled WGS sequence"/>
</dbReference>
<organism evidence="1 2">
    <name type="scientific">Polarella glacialis</name>
    <name type="common">Dinoflagellate</name>
    <dbReference type="NCBI Taxonomy" id="89957"/>
    <lineage>
        <taxon>Eukaryota</taxon>
        <taxon>Sar</taxon>
        <taxon>Alveolata</taxon>
        <taxon>Dinophyceae</taxon>
        <taxon>Suessiales</taxon>
        <taxon>Suessiaceae</taxon>
        <taxon>Polarella</taxon>
    </lineage>
</organism>